<sequence length="140" mass="16765">MKLNMEQRRIVELEPNGHMMVKGVAGSGKTTVAVRRISFLQNHYSPEEEDTILLVTYNKTLLHYIKYQYHKLAEEEQNYEKLFSNDSEVKIVTIDSIMYKYFTQYMRRMKLSLKTSNNLLEHKIMVRQYIVRNKNILKIK</sequence>
<comment type="caution">
    <text evidence="6">The sequence shown here is derived from an EMBL/GenBank/DDBJ whole genome shotgun (WGS) entry which is preliminary data.</text>
</comment>
<dbReference type="PANTHER" id="PTHR11070:SF45">
    <property type="entry name" value="DNA 3'-5' HELICASE"/>
    <property type="match status" value="1"/>
</dbReference>
<keyword evidence="1" id="KW-0547">Nucleotide-binding</keyword>
<evidence type="ECO:0000259" key="5">
    <source>
        <dbReference type="Pfam" id="PF00580"/>
    </source>
</evidence>
<feature type="domain" description="UvrD-like helicase ATP-binding" evidence="5">
    <location>
        <begin position="3"/>
        <end position="115"/>
    </location>
</feature>
<evidence type="ECO:0000256" key="4">
    <source>
        <dbReference type="ARBA" id="ARBA00022840"/>
    </source>
</evidence>
<dbReference type="GO" id="GO:0016787">
    <property type="term" value="F:hydrolase activity"/>
    <property type="evidence" value="ECO:0007669"/>
    <property type="project" value="UniProtKB-KW"/>
</dbReference>
<protein>
    <submittedName>
        <fullName evidence="6">UvrD/REP helicase N-terminal domain-containing protein</fullName>
    </submittedName>
</protein>
<organism evidence="6 7">
    <name type="scientific">Psychrobacillus insolitus</name>
    <dbReference type="NCBI Taxonomy" id="1461"/>
    <lineage>
        <taxon>Bacteria</taxon>
        <taxon>Bacillati</taxon>
        <taxon>Bacillota</taxon>
        <taxon>Bacilli</taxon>
        <taxon>Bacillales</taxon>
        <taxon>Bacillaceae</taxon>
        <taxon>Psychrobacillus</taxon>
    </lineage>
</organism>
<dbReference type="Pfam" id="PF00580">
    <property type="entry name" value="UvrD-helicase"/>
    <property type="match status" value="1"/>
</dbReference>
<dbReference type="Gene3D" id="3.40.50.300">
    <property type="entry name" value="P-loop containing nucleotide triphosphate hydrolases"/>
    <property type="match status" value="1"/>
</dbReference>
<name>A0A2W7MHB5_9BACI</name>
<gene>
    <name evidence="6" type="ORF">C7437_104133</name>
</gene>
<dbReference type="EMBL" id="QKZI01000004">
    <property type="protein sequence ID" value="PZX04621.1"/>
    <property type="molecule type" value="Genomic_DNA"/>
</dbReference>
<dbReference type="SUPFAM" id="SSF52540">
    <property type="entry name" value="P-loop containing nucleoside triphosphate hydrolases"/>
    <property type="match status" value="1"/>
</dbReference>
<evidence type="ECO:0000256" key="3">
    <source>
        <dbReference type="ARBA" id="ARBA00022806"/>
    </source>
</evidence>
<dbReference type="GO" id="GO:0005524">
    <property type="term" value="F:ATP binding"/>
    <property type="evidence" value="ECO:0007669"/>
    <property type="project" value="UniProtKB-KW"/>
</dbReference>
<evidence type="ECO:0000256" key="2">
    <source>
        <dbReference type="ARBA" id="ARBA00022801"/>
    </source>
</evidence>
<keyword evidence="7" id="KW-1185">Reference proteome</keyword>
<keyword evidence="3 6" id="KW-0347">Helicase</keyword>
<dbReference type="InterPro" id="IPR027417">
    <property type="entry name" value="P-loop_NTPase"/>
</dbReference>
<dbReference type="Proteomes" id="UP000248646">
    <property type="component" value="Unassembled WGS sequence"/>
</dbReference>
<reference evidence="6 7" key="1">
    <citation type="submission" date="2018-06" db="EMBL/GenBank/DDBJ databases">
        <title>Genomic Encyclopedia of Type Strains, Phase IV (KMG-IV): sequencing the most valuable type-strain genomes for metagenomic binning, comparative biology and taxonomic classification.</title>
        <authorList>
            <person name="Goeker M."/>
        </authorList>
    </citation>
    <scope>NUCLEOTIDE SEQUENCE [LARGE SCALE GENOMIC DNA]</scope>
    <source>
        <strain evidence="6 7">DSM 5</strain>
    </source>
</reference>
<evidence type="ECO:0000256" key="1">
    <source>
        <dbReference type="ARBA" id="ARBA00022741"/>
    </source>
</evidence>
<keyword evidence="2" id="KW-0378">Hydrolase</keyword>
<dbReference type="GO" id="GO:0043138">
    <property type="term" value="F:3'-5' DNA helicase activity"/>
    <property type="evidence" value="ECO:0007669"/>
    <property type="project" value="TreeGrafter"/>
</dbReference>
<proteinExistence type="predicted"/>
<dbReference type="GO" id="GO:0000725">
    <property type="term" value="P:recombinational repair"/>
    <property type="evidence" value="ECO:0007669"/>
    <property type="project" value="TreeGrafter"/>
</dbReference>
<dbReference type="GO" id="GO:0005829">
    <property type="term" value="C:cytosol"/>
    <property type="evidence" value="ECO:0007669"/>
    <property type="project" value="TreeGrafter"/>
</dbReference>
<dbReference type="InterPro" id="IPR014016">
    <property type="entry name" value="UvrD-like_ATP-bd"/>
</dbReference>
<accession>A0A2W7MHB5</accession>
<dbReference type="InterPro" id="IPR000212">
    <property type="entry name" value="DNA_helicase_UvrD/REP"/>
</dbReference>
<dbReference type="RefSeq" id="WP_245909277.1">
    <property type="nucleotide sequence ID" value="NZ_QKZI01000004.1"/>
</dbReference>
<dbReference type="AlphaFoldDB" id="A0A2W7MHB5"/>
<keyword evidence="4" id="KW-0067">ATP-binding</keyword>
<evidence type="ECO:0000313" key="6">
    <source>
        <dbReference type="EMBL" id="PZX04621.1"/>
    </source>
</evidence>
<dbReference type="PANTHER" id="PTHR11070">
    <property type="entry name" value="UVRD / RECB / PCRA DNA HELICASE FAMILY MEMBER"/>
    <property type="match status" value="1"/>
</dbReference>
<dbReference type="GO" id="GO:0003677">
    <property type="term" value="F:DNA binding"/>
    <property type="evidence" value="ECO:0007669"/>
    <property type="project" value="InterPro"/>
</dbReference>
<evidence type="ECO:0000313" key="7">
    <source>
        <dbReference type="Proteomes" id="UP000248646"/>
    </source>
</evidence>